<dbReference type="EMBL" id="LT907975">
    <property type="protein sequence ID" value="SOB59959.1"/>
    <property type="molecule type" value="Genomic_DNA"/>
</dbReference>
<keyword evidence="2" id="KW-1185">Reference proteome</keyword>
<sequence length="267" mass="30192">MSANTLILGLAAGYHYGDVAPFLRSLERVQFAGTCVLFVSETTRDTERMAAHGAVIIPMERPYDLAHVSYNAYRYYLYLEYLQQAGPFEHVMITDVRDVLFQRDPFAYAWGRGLHCALEDEEMTIGSCPFNSRWVQEHMGEEALAAVSDNTISCSGTTVGDHESMVEYLERMTNRFLPFAGGECMGGFDQGVHNVLIRTDLLPDVTLHENGNPILTLGYYQGEPPLNEAGEVLNDQGEVVHVVHQYDRKPELFRRVREQFAWTKNAD</sequence>
<accession>A0A2C8FBY3</accession>
<evidence type="ECO:0000313" key="2">
    <source>
        <dbReference type="Proteomes" id="UP000219215"/>
    </source>
</evidence>
<dbReference type="AlphaFoldDB" id="A0A2C8FBY3"/>
<reference evidence="2" key="1">
    <citation type="submission" date="2017-09" db="EMBL/GenBank/DDBJ databases">
        <authorList>
            <person name="Regsiter A."/>
            <person name="William W."/>
        </authorList>
    </citation>
    <scope>NUCLEOTIDE SEQUENCE [LARGE SCALE GENOMIC DNA]</scope>
    <source>
        <strain evidence="2">500-1</strain>
    </source>
</reference>
<protein>
    <submittedName>
        <fullName evidence="1">Uncharacterized protein</fullName>
    </submittedName>
</protein>
<dbReference type="Proteomes" id="UP000219215">
    <property type="component" value="Chromosome DPRO"/>
</dbReference>
<evidence type="ECO:0000313" key="1">
    <source>
        <dbReference type="EMBL" id="SOB59959.1"/>
    </source>
</evidence>
<organism evidence="1 2">
    <name type="scientific">Pseudodesulfovibrio profundus</name>
    <dbReference type="NCBI Taxonomy" id="57320"/>
    <lineage>
        <taxon>Bacteria</taxon>
        <taxon>Pseudomonadati</taxon>
        <taxon>Thermodesulfobacteriota</taxon>
        <taxon>Desulfovibrionia</taxon>
        <taxon>Desulfovibrionales</taxon>
        <taxon>Desulfovibrionaceae</taxon>
    </lineage>
</organism>
<gene>
    <name evidence="1" type="ORF">DPRO_3049</name>
</gene>
<dbReference type="RefSeq" id="WP_097012753.1">
    <property type="nucleotide sequence ID" value="NZ_LT907975.1"/>
</dbReference>
<proteinExistence type="predicted"/>
<dbReference type="KEGG" id="pprf:DPRO_3049"/>
<dbReference type="OrthoDB" id="7672517at2"/>
<name>A0A2C8FBY3_9BACT</name>